<name>A0A183HHU3_9BILA</name>
<organism evidence="3">
    <name type="scientific">Onchocerca flexuosa</name>
    <dbReference type="NCBI Taxonomy" id="387005"/>
    <lineage>
        <taxon>Eukaryota</taxon>
        <taxon>Metazoa</taxon>
        <taxon>Ecdysozoa</taxon>
        <taxon>Nematoda</taxon>
        <taxon>Chromadorea</taxon>
        <taxon>Rhabditida</taxon>
        <taxon>Spirurina</taxon>
        <taxon>Spiruromorpha</taxon>
        <taxon>Filarioidea</taxon>
        <taxon>Onchocercidae</taxon>
        <taxon>Onchocerca</taxon>
    </lineage>
</organism>
<dbReference type="AlphaFoldDB" id="A0A183HHU3"/>
<evidence type="ECO:0000313" key="1">
    <source>
        <dbReference type="EMBL" id="VDO49100.1"/>
    </source>
</evidence>
<dbReference type="EMBL" id="UZAJ01007111">
    <property type="protein sequence ID" value="VDO49100.1"/>
    <property type="molecule type" value="Genomic_DNA"/>
</dbReference>
<dbReference type="Proteomes" id="UP000267606">
    <property type="component" value="Unassembled WGS sequence"/>
</dbReference>
<evidence type="ECO:0000313" key="2">
    <source>
        <dbReference type="Proteomes" id="UP000267606"/>
    </source>
</evidence>
<sequence length="86" mass="9537">MCRLGRFGELHASNELHAQWRFQSGMTVLPPNSNVTAILDDPRAKAASFWGRIAARINLIRNVLPISPGPSKKKIPSILLFTICII</sequence>
<gene>
    <name evidence="1" type="ORF">OFLC_LOCUS7055</name>
</gene>
<accession>A0A183HHU3</accession>
<keyword evidence="2" id="KW-1185">Reference proteome</keyword>
<protein>
    <submittedName>
        <fullName evidence="1 3">Uncharacterized protein</fullName>
    </submittedName>
</protein>
<evidence type="ECO:0000313" key="3">
    <source>
        <dbReference type="WBParaSite" id="OFLC_0000705401-mRNA-1"/>
    </source>
</evidence>
<proteinExistence type="predicted"/>
<dbReference type="WBParaSite" id="OFLC_0000705401-mRNA-1">
    <property type="protein sequence ID" value="OFLC_0000705401-mRNA-1"/>
    <property type="gene ID" value="OFLC_0000705401"/>
</dbReference>
<reference evidence="3" key="1">
    <citation type="submission" date="2016-06" db="UniProtKB">
        <authorList>
            <consortium name="WormBaseParasite"/>
        </authorList>
    </citation>
    <scope>IDENTIFICATION</scope>
</reference>
<reference evidence="1 2" key="2">
    <citation type="submission" date="2018-11" db="EMBL/GenBank/DDBJ databases">
        <authorList>
            <consortium name="Pathogen Informatics"/>
        </authorList>
    </citation>
    <scope>NUCLEOTIDE SEQUENCE [LARGE SCALE GENOMIC DNA]</scope>
</reference>